<feature type="compositionally biased region" description="Basic residues" evidence="1">
    <location>
        <begin position="600"/>
        <end position="610"/>
    </location>
</feature>
<dbReference type="PANTHER" id="PTHR44144">
    <property type="entry name" value="DNAJ HOMOLOG SUBFAMILY C MEMBER 9"/>
    <property type="match status" value="1"/>
</dbReference>
<reference evidence="4" key="1">
    <citation type="journal article" date="2017" name="Genome Biol.">
        <title>Comparative genomics reveals high biological diversity and specific adaptations in the industrially and medically important fungal genus Aspergillus.</title>
        <authorList>
            <person name="de Vries R.P."/>
            <person name="Riley R."/>
            <person name="Wiebenga A."/>
            <person name="Aguilar-Osorio G."/>
            <person name="Amillis S."/>
            <person name="Uchima C.A."/>
            <person name="Anderluh G."/>
            <person name="Asadollahi M."/>
            <person name="Askin M."/>
            <person name="Barry K."/>
            <person name="Battaglia E."/>
            <person name="Bayram O."/>
            <person name="Benocci T."/>
            <person name="Braus-Stromeyer S.A."/>
            <person name="Caldana C."/>
            <person name="Canovas D."/>
            <person name="Cerqueira G.C."/>
            <person name="Chen F."/>
            <person name="Chen W."/>
            <person name="Choi C."/>
            <person name="Clum A."/>
            <person name="Dos Santos R.A."/>
            <person name="Damasio A.R."/>
            <person name="Diallinas G."/>
            <person name="Emri T."/>
            <person name="Fekete E."/>
            <person name="Flipphi M."/>
            <person name="Freyberg S."/>
            <person name="Gallo A."/>
            <person name="Gournas C."/>
            <person name="Habgood R."/>
            <person name="Hainaut M."/>
            <person name="Harispe M.L."/>
            <person name="Henrissat B."/>
            <person name="Hilden K.S."/>
            <person name="Hope R."/>
            <person name="Hossain A."/>
            <person name="Karabika E."/>
            <person name="Karaffa L."/>
            <person name="Karanyi Z."/>
            <person name="Krasevec N."/>
            <person name="Kuo A."/>
            <person name="Kusch H."/>
            <person name="LaButti K."/>
            <person name="Lagendijk E.L."/>
            <person name="Lapidus A."/>
            <person name="Levasseur A."/>
            <person name="Lindquist E."/>
            <person name="Lipzen A."/>
            <person name="Logrieco A.F."/>
            <person name="MacCabe A."/>
            <person name="Maekelae M.R."/>
            <person name="Malavazi I."/>
            <person name="Melin P."/>
            <person name="Meyer V."/>
            <person name="Mielnichuk N."/>
            <person name="Miskei M."/>
            <person name="Molnar A.P."/>
            <person name="Mule G."/>
            <person name="Ngan C.Y."/>
            <person name="Orejas M."/>
            <person name="Orosz E."/>
            <person name="Ouedraogo J.P."/>
            <person name="Overkamp K.M."/>
            <person name="Park H.-S."/>
            <person name="Perrone G."/>
            <person name="Piumi F."/>
            <person name="Punt P.J."/>
            <person name="Ram A.F."/>
            <person name="Ramon A."/>
            <person name="Rauscher S."/>
            <person name="Record E."/>
            <person name="Riano-Pachon D.M."/>
            <person name="Robert V."/>
            <person name="Roehrig J."/>
            <person name="Ruller R."/>
            <person name="Salamov A."/>
            <person name="Salih N.S."/>
            <person name="Samson R.A."/>
            <person name="Sandor E."/>
            <person name="Sanguinetti M."/>
            <person name="Schuetze T."/>
            <person name="Sepcic K."/>
            <person name="Shelest E."/>
            <person name="Sherlock G."/>
            <person name="Sophianopoulou V."/>
            <person name="Squina F.M."/>
            <person name="Sun H."/>
            <person name="Susca A."/>
            <person name="Todd R.B."/>
            <person name="Tsang A."/>
            <person name="Unkles S.E."/>
            <person name="van de Wiele N."/>
            <person name="van Rossen-Uffink D."/>
            <person name="Oliveira J.V."/>
            <person name="Vesth T.C."/>
            <person name="Visser J."/>
            <person name="Yu J.-H."/>
            <person name="Zhou M."/>
            <person name="Andersen M.R."/>
            <person name="Archer D.B."/>
            <person name="Baker S.E."/>
            <person name="Benoit I."/>
            <person name="Brakhage A.A."/>
            <person name="Braus G.H."/>
            <person name="Fischer R."/>
            <person name="Frisvad J.C."/>
            <person name="Goldman G.H."/>
            <person name="Houbraken J."/>
            <person name="Oakley B."/>
            <person name="Pocsi I."/>
            <person name="Scazzocchio C."/>
            <person name="Seiboth B."/>
            <person name="vanKuyk P.A."/>
            <person name="Wortman J."/>
            <person name="Dyer P.S."/>
            <person name="Grigoriev I.V."/>
        </authorList>
    </citation>
    <scope>NUCLEOTIDE SEQUENCE [LARGE SCALE GENOMIC DNA]</scope>
    <source>
        <strain evidence="4">CBS 506.65</strain>
    </source>
</reference>
<dbReference type="VEuPathDB" id="FungiDB:ASPZODRAFT_15051"/>
<feature type="compositionally biased region" description="Basic residues" evidence="1">
    <location>
        <begin position="212"/>
        <end position="222"/>
    </location>
</feature>
<dbReference type="GO" id="GO:0005737">
    <property type="term" value="C:cytoplasm"/>
    <property type="evidence" value="ECO:0007669"/>
    <property type="project" value="TreeGrafter"/>
</dbReference>
<feature type="compositionally biased region" description="Basic and acidic residues" evidence="1">
    <location>
        <begin position="162"/>
        <end position="199"/>
    </location>
</feature>
<dbReference type="InterPro" id="IPR001623">
    <property type="entry name" value="DnaJ_domain"/>
</dbReference>
<sequence>MPSLELDPYAVLGVSKDATVADIKAAHRKLVLKCHPDKIQDEALQNQARDEFQKVQQSYEILSDATSRQKYDMKVYLAELRSKVSATPPRPSYPREYRGDQLYEERAPAADPDSHDDDLFYADEQRASSRKYDDNGRRSRTKLGVDEKGRTKTTPLSAAQAAREKVARESSKAGHSDRAKTRTKERRRDVTEKYERYAPEEIVVEDDDDGRRHHHHHHHRSSSSKLDDSDSDSGSDRSYYVRVKKPPRETSSRKPKSRSSGHRSPPPRFDEPEEYSDYESNKHEHLHTSARDYIMRSKGNPPIEINNRRPRSSHSPPPPPRYHSYDSTEPESTSRRSVRTPRSSRDNVRPSSSRQGSREHLEIPRVYEPKMPSMPTAATSPGLKVPSSSSSTRPPMPPSRSATTTYPSRPKREGSSRSDDPLYKMVYTDAAAPRSTKSRGPDRYDSEYSSSPTPDLHPSGGSPPKVSTRYKVVSGAERDVLVESDLPKPTSSSSSSSAARHSRGYSPTRHERSSASSRPMPKPVRSSTAPIYPHDSYRPSSNSSSSKTAAYSSKPETEREYLSRLKDKGTGYIAREVGPNGVVYSRDPHYPRQYDDPHHPPTHRRQMTFA</sequence>
<feature type="domain" description="J" evidence="2">
    <location>
        <begin position="7"/>
        <end position="75"/>
    </location>
</feature>
<keyword evidence="4" id="KW-1185">Reference proteome</keyword>
<dbReference type="STRING" id="1073090.A0A1L9SK62"/>
<dbReference type="SUPFAM" id="SSF46565">
    <property type="entry name" value="Chaperone J-domain"/>
    <property type="match status" value="1"/>
</dbReference>
<dbReference type="InterPro" id="IPR036869">
    <property type="entry name" value="J_dom_sf"/>
</dbReference>
<proteinExistence type="predicted"/>
<accession>A0A1L9SK62</accession>
<dbReference type="Pfam" id="PF00226">
    <property type="entry name" value="DnaJ"/>
    <property type="match status" value="1"/>
</dbReference>
<dbReference type="RefSeq" id="XP_022582110.1">
    <property type="nucleotide sequence ID" value="XM_022725630.1"/>
</dbReference>
<dbReference type="PROSITE" id="PS00636">
    <property type="entry name" value="DNAJ_1"/>
    <property type="match status" value="1"/>
</dbReference>
<evidence type="ECO:0000313" key="4">
    <source>
        <dbReference type="Proteomes" id="UP000184188"/>
    </source>
</evidence>
<protein>
    <recommendedName>
        <fullName evidence="2">J domain-containing protein</fullName>
    </recommendedName>
</protein>
<dbReference type="InterPro" id="IPR018253">
    <property type="entry name" value="DnaJ_domain_CS"/>
</dbReference>
<dbReference type="GeneID" id="34612095"/>
<evidence type="ECO:0000259" key="2">
    <source>
        <dbReference type="PROSITE" id="PS50076"/>
    </source>
</evidence>
<dbReference type="PROSITE" id="PS50076">
    <property type="entry name" value="DNAJ_2"/>
    <property type="match status" value="1"/>
</dbReference>
<organism evidence="3 4">
    <name type="scientific">Penicilliopsis zonata CBS 506.65</name>
    <dbReference type="NCBI Taxonomy" id="1073090"/>
    <lineage>
        <taxon>Eukaryota</taxon>
        <taxon>Fungi</taxon>
        <taxon>Dikarya</taxon>
        <taxon>Ascomycota</taxon>
        <taxon>Pezizomycotina</taxon>
        <taxon>Eurotiomycetes</taxon>
        <taxon>Eurotiomycetidae</taxon>
        <taxon>Eurotiales</taxon>
        <taxon>Aspergillaceae</taxon>
        <taxon>Penicilliopsis</taxon>
    </lineage>
</organism>
<dbReference type="AlphaFoldDB" id="A0A1L9SK62"/>
<dbReference type="GO" id="GO:0005634">
    <property type="term" value="C:nucleus"/>
    <property type="evidence" value="ECO:0007669"/>
    <property type="project" value="TreeGrafter"/>
</dbReference>
<dbReference type="GO" id="GO:0031072">
    <property type="term" value="F:heat shock protein binding"/>
    <property type="evidence" value="ECO:0007669"/>
    <property type="project" value="TreeGrafter"/>
</dbReference>
<dbReference type="SMART" id="SM00271">
    <property type="entry name" value="DnaJ"/>
    <property type="match status" value="1"/>
</dbReference>
<feature type="compositionally biased region" description="Basic and acidic residues" evidence="1">
    <location>
        <begin position="279"/>
        <end position="295"/>
    </location>
</feature>
<dbReference type="InterPro" id="IPR052594">
    <property type="entry name" value="J_domain-containing_protein"/>
</dbReference>
<dbReference type="Gene3D" id="1.10.287.110">
    <property type="entry name" value="DnaJ domain"/>
    <property type="match status" value="1"/>
</dbReference>
<evidence type="ECO:0000313" key="3">
    <source>
        <dbReference type="EMBL" id="OJJ47600.1"/>
    </source>
</evidence>
<dbReference type="PANTHER" id="PTHR44144:SF1">
    <property type="entry name" value="DNAJ HOMOLOG SUBFAMILY C MEMBER 9"/>
    <property type="match status" value="1"/>
</dbReference>
<feature type="compositionally biased region" description="Basic and acidic residues" evidence="1">
    <location>
        <begin position="356"/>
        <end position="368"/>
    </location>
</feature>
<name>A0A1L9SK62_9EURO</name>
<dbReference type="EMBL" id="KV878340">
    <property type="protein sequence ID" value="OJJ47600.1"/>
    <property type="molecule type" value="Genomic_DNA"/>
</dbReference>
<feature type="region of interest" description="Disordered" evidence="1">
    <location>
        <begin position="125"/>
        <end position="610"/>
    </location>
</feature>
<feature type="compositionally biased region" description="Basic and acidic residues" evidence="1">
    <location>
        <begin position="586"/>
        <end position="599"/>
    </location>
</feature>
<feature type="compositionally biased region" description="Basic and acidic residues" evidence="1">
    <location>
        <begin position="125"/>
        <end position="150"/>
    </location>
</feature>
<dbReference type="Proteomes" id="UP000184188">
    <property type="component" value="Unassembled WGS sequence"/>
</dbReference>
<gene>
    <name evidence="3" type="ORF">ASPZODRAFT_15051</name>
</gene>
<dbReference type="FunFam" id="1.10.287.110:FF:000073">
    <property type="entry name" value="DnaJ domain protein"/>
    <property type="match status" value="1"/>
</dbReference>
<dbReference type="CDD" id="cd06257">
    <property type="entry name" value="DnaJ"/>
    <property type="match status" value="1"/>
</dbReference>
<dbReference type="PRINTS" id="PR00625">
    <property type="entry name" value="JDOMAIN"/>
</dbReference>
<dbReference type="OrthoDB" id="10250354at2759"/>
<feature type="compositionally biased region" description="Basic and acidic residues" evidence="1">
    <location>
        <begin position="555"/>
        <end position="569"/>
    </location>
</feature>
<feature type="compositionally biased region" description="Low complexity" evidence="1">
    <location>
        <begin position="538"/>
        <end position="554"/>
    </location>
</feature>
<feature type="compositionally biased region" description="Basic and acidic residues" evidence="1">
    <location>
        <begin position="410"/>
        <end position="422"/>
    </location>
</feature>
<evidence type="ECO:0000256" key="1">
    <source>
        <dbReference type="SAM" id="MobiDB-lite"/>
    </source>
</evidence>
<feature type="compositionally biased region" description="Low complexity" evidence="1">
    <location>
        <begin position="387"/>
        <end position="405"/>
    </location>
</feature>